<evidence type="ECO:0000256" key="3">
    <source>
        <dbReference type="ARBA" id="ARBA00023002"/>
    </source>
</evidence>
<dbReference type="FunFam" id="2.60.40.420:FF:000031">
    <property type="entry name" value="Laccase-2 isoform A"/>
    <property type="match status" value="1"/>
</dbReference>
<proteinExistence type="inferred from homology"/>
<keyword evidence="9" id="KW-1185">Reference proteome</keyword>
<dbReference type="InterPro" id="IPR008972">
    <property type="entry name" value="Cupredoxin"/>
</dbReference>
<evidence type="ECO:0008006" key="10">
    <source>
        <dbReference type="Google" id="ProtNLM"/>
    </source>
</evidence>
<dbReference type="InterPro" id="IPR011707">
    <property type="entry name" value="Cu-oxidase-like_N"/>
</dbReference>
<dbReference type="GO" id="GO:0005507">
    <property type="term" value="F:copper ion binding"/>
    <property type="evidence" value="ECO:0007669"/>
    <property type="project" value="InterPro"/>
</dbReference>
<accession>A0AAW1DT59</accession>
<feature type="domain" description="Plastocyanin-like" evidence="7">
    <location>
        <begin position="136"/>
        <end position="244"/>
    </location>
</feature>
<dbReference type="CDD" id="cd13884">
    <property type="entry name" value="CuRO_2_tcLCC_insect_like"/>
    <property type="match status" value="1"/>
</dbReference>
<dbReference type="Gene3D" id="2.60.40.420">
    <property type="entry name" value="Cupredoxins - blue copper proteins"/>
    <property type="match status" value="3"/>
</dbReference>
<reference evidence="8 9" key="1">
    <citation type="submission" date="2022-12" db="EMBL/GenBank/DDBJ databases">
        <title>Chromosome-level genome assembly of true bugs.</title>
        <authorList>
            <person name="Ma L."/>
            <person name="Li H."/>
        </authorList>
    </citation>
    <scope>NUCLEOTIDE SEQUENCE [LARGE SCALE GENOMIC DNA]</scope>
    <source>
        <strain evidence="8">Lab_2022b</strain>
    </source>
</reference>
<evidence type="ECO:0000256" key="4">
    <source>
        <dbReference type="SAM" id="SignalP"/>
    </source>
</evidence>
<dbReference type="PANTHER" id="PTHR11709:SF232">
    <property type="entry name" value="STRAW, ISOFORM G"/>
    <property type="match status" value="1"/>
</dbReference>
<feature type="domain" description="Plastocyanin-like" evidence="5">
    <location>
        <begin position="262"/>
        <end position="414"/>
    </location>
</feature>
<dbReference type="GO" id="GO:0005886">
    <property type="term" value="C:plasma membrane"/>
    <property type="evidence" value="ECO:0007669"/>
    <property type="project" value="TreeGrafter"/>
</dbReference>
<dbReference type="PROSITE" id="PS00080">
    <property type="entry name" value="MULTICOPPER_OXIDASE2"/>
    <property type="match status" value="1"/>
</dbReference>
<dbReference type="CDD" id="cd13858">
    <property type="entry name" value="CuRO_1_tcLCC2_insect_like"/>
    <property type="match status" value="1"/>
</dbReference>
<dbReference type="InterPro" id="IPR045087">
    <property type="entry name" value="Cu-oxidase_fam"/>
</dbReference>
<dbReference type="Pfam" id="PF00394">
    <property type="entry name" value="Cu-oxidase"/>
    <property type="match status" value="1"/>
</dbReference>
<dbReference type="SUPFAM" id="SSF49503">
    <property type="entry name" value="Cupredoxins"/>
    <property type="match status" value="3"/>
</dbReference>
<protein>
    <recommendedName>
        <fullName evidence="10">Laccase</fullName>
    </recommendedName>
</protein>
<dbReference type="GO" id="GO:0016491">
    <property type="term" value="F:oxidoreductase activity"/>
    <property type="evidence" value="ECO:0007669"/>
    <property type="project" value="UniProtKB-KW"/>
</dbReference>
<dbReference type="InterPro" id="IPR002355">
    <property type="entry name" value="Cu_oxidase_Cu_BS"/>
</dbReference>
<evidence type="ECO:0000256" key="1">
    <source>
        <dbReference type="ARBA" id="ARBA00010609"/>
    </source>
</evidence>
<dbReference type="Pfam" id="PF07731">
    <property type="entry name" value="Cu-oxidase_2"/>
    <property type="match status" value="1"/>
</dbReference>
<dbReference type="CDD" id="cd13905">
    <property type="entry name" value="CuRO_3_tcLLC2_insect_like"/>
    <property type="match status" value="1"/>
</dbReference>
<name>A0AAW1DT59_9HEMI</name>
<evidence type="ECO:0000313" key="8">
    <source>
        <dbReference type="EMBL" id="KAK9512199.1"/>
    </source>
</evidence>
<dbReference type="InterPro" id="IPR033138">
    <property type="entry name" value="Cu_oxidase_CS"/>
</dbReference>
<dbReference type="PANTHER" id="PTHR11709">
    <property type="entry name" value="MULTI-COPPER OXIDASE"/>
    <property type="match status" value="1"/>
</dbReference>
<keyword evidence="3" id="KW-0560">Oxidoreductase</keyword>
<dbReference type="GO" id="GO:0006826">
    <property type="term" value="P:iron ion transport"/>
    <property type="evidence" value="ECO:0007669"/>
    <property type="project" value="TreeGrafter"/>
</dbReference>
<evidence type="ECO:0000259" key="7">
    <source>
        <dbReference type="Pfam" id="PF07732"/>
    </source>
</evidence>
<organism evidence="8 9">
    <name type="scientific">Rhynocoris fuscipes</name>
    <dbReference type="NCBI Taxonomy" id="488301"/>
    <lineage>
        <taxon>Eukaryota</taxon>
        <taxon>Metazoa</taxon>
        <taxon>Ecdysozoa</taxon>
        <taxon>Arthropoda</taxon>
        <taxon>Hexapoda</taxon>
        <taxon>Insecta</taxon>
        <taxon>Pterygota</taxon>
        <taxon>Neoptera</taxon>
        <taxon>Paraneoptera</taxon>
        <taxon>Hemiptera</taxon>
        <taxon>Heteroptera</taxon>
        <taxon>Panheteroptera</taxon>
        <taxon>Cimicomorpha</taxon>
        <taxon>Reduviidae</taxon>
        <taxon>Harpactorinae</taxon>
        <taxon>Harpactorini</taxon>
        <taxon>Rhynocoris</taxon>
    </lineage>
</organism>
<dbReference type="InterPro" id="IPR001117">
    <property type="entry name" value="Cu-oxidase_2nd"/>
</dbReference>
<gene>
    <name evidence="8" type="ORF">O3M35_000669</name>
</gene>
<comment type="caution">
    <text evidence="8">The sequence shown here is derived from an EMBL/GenBank/DDBJ whole genome shotgun (WGS) entry which is preliminary data.</text>
</comment>
<dbReference type="InterPro" id="IPR011706">
    <property type="entry name" value="Cu-oxidase_C"/>
</dbReference>
<sequence>MVNFSICWSVILHGLLFITGANTARNSARYSPRFDISSDRSIRQAANGTLYSCTSNDLKSVISGRSSLSDYAQPMDTMSGKYDTMTNNTRMCLRKCDGKPRLCYYQFNLVPYRTLSPACGNCPQVKSDCYLPQCVTADGVARGITTINRMLPGPAIQVCEGDTVVVDLINSLPSGSTTIHWHGIRQMGSQYYDGVPYVTQCPILPDTTFRYQFKADTSGSFFYHSHLGFQKLDGVSGPLIVRENPNVKRNYRYDEDLPSHIVYIQDWMHILAEDRFPYTRQPNSYLVNGRGIYVPPGDDLSAIRAQVGADNQPPVTTFNVTKGKTYRFRLISGTCIVCPVVFYIQGHNFTVVAGDGGIQLVPRNASKISLNSGERFDIVMTASNDINAYWMVLEGFGVECAHAKQVAILRYNGAPAIPAANTQLSAPGPVFLNPVNSFCNGSMPNDVCLSDLKSSNPPKEPPPNGKMTLQVQFGYHYYTNEELFYSGTYDPYFIVPNVPTDLSQGYLWIRGMISNQSFEYPPSPLISQYNDIPKDMFCKSYCSGNCTCTNVVRIPLNYEVTIIISDFLPYDINGESHPFHLHGYNFQILEMGVYNTTISEGMRELQRRVDRGLVNNPRAAMKDSVSVPAGGYVIIRFIASNPGFWLLHCHFLYHLDTGMQQVLWVGEFSDLPPVPKGFPKCGNYIPKAECYD</sequence>
<keyword evidence="4" id="KW-0732">Signal</keyword>
<feature type="chain" id="PRO_5043519692" description="Laccase" evidence="4">
    <location>
        <begin position="24"/>
        <end position="692"/>
    </location>
</feature>
<feature type="signal peptide" evidence="4">
    <location>
        <begin position="1"/>
        <end position="23"/>
    </location>
</feature>
<dbReference type="Pfam" id="PF07732">
    <property type="entry name" value="Cu-oxidase_3"/>
    <property type="match status" value="1"/>
</dbReference>
<evidence type="ECO:0000259" key="6">
    <source>
        <dbReference type="Pfam" id="PF07731"/>
    </source>
</evidence>
<evidence type="ECO:0000313" key="9">
    <source>
        <dbReference type="Proteomes" id="UP001461498"/>
    </source>
</evidence>
<evidence type="ECO:0000259" key="5">
    <source>
        <dbReference type="Pfam" id="PF00394"/>
    </source>
</evidence>
<dbReference type="FunFam" id="2.60.40.420:FF:000045">
    <property type="entry name" value="Laccase 2"/>
    <property type="match status" value="1"/>
</dbReference>
<evidence type="ECO:0000256" key="2">
    <source>
        <dbReference type="ARBA" id="ARBA00022723"/>
    </source>
</evidence>
<dbReference type="Proteomes" id="UP001461498">
    <property type="component" value="Unassembled WGS sequence"/>
</dbReference>
<dbReference type="EMBL" id="JAPXFL010000001">
    <property type="protein sequence ID" value="KAK9512199.1"/>
    <property type="molecule type" value="Genomic_DNA"/>
</dbReference>
<feature type="domain" description="Plastocyanin-like" evidence="6">
    <location>
        <begin position="545"/>
        <end position="666"/>
    </location>
</feature>
<comment type="similarity">
    <text evidence="1">Belongs to the multicopper oxidase family.</text>
</comment>
<dbReference type="PROSITE" id="PS00079">
    <property type="entry name" value="MULTICOPPER_OXIDASE1"/>
    <property type="match status" value="1"/>
</dbReference>
<dbReference type="AlphaFoldDB" id="A0AAW1DT59"/>
<keyword evidence="2" id="KW-0479">Metal-binding</keyword>